<accession>A0ABQ0KV95</accession>
<dbReference type="EMBL" id="DF838172">
    <property type="protein sequence ID" value="GAT42663.1"/>
    <property type="molecule type" value="Genomic_DNA"/>
</dbReference>
<gene>
    <name evidence="2" type="ORF">MCHLO_00372</name>
</gene>
<feature type="region of interest" description="Disordered" evidence="1">
    <location>
        <begin position="74"/>
        <end position="107"/>
    </location>
</feature>
<feature type="compositionally biased region" description="Polar residues" evidence="1">
    <location>
        <begin position="378"/>
        <end position="387"/>
    </location>
</feature>
<reference evidence="2" key="1">
    <citation type="submission" date="2014-09" db="EMBL/GenBank/DDBJ databases">
        <title>Genome sequence of the luminous mushroom Mycena chlorophos for searching fungal bioluminescence genes.</title>
        <authorList>
            <person name="Tanaka Y."/>
            <person name="Kasuga D."/>
            <person name="Oba Y."/>
            <person name="Hase S."/>
            <person name="Sato K."/>
            <person name="Oba Y."/>
            <person name="Sakakibara Y."/>
        </authorList>
    </citation>
    <scope>NUCLEOTIDE SEQUENCE</scope>
</reference>
<evidence type="ECO:0000256" key="1">
    <source>
        <dbReference type="SAM" id="MobiDB-lite"/>
    </source>
</evidence>
<feature type="region of interest" description="Disordered" evidence="1">
    <location>
        <begin position="266"/>
        <end position="387"/>
    </location>
</feature>
<feature type="region of interest" description="Disordered" evidence="1">
    <location>
        <begin position="1"/>
        <end position="21"/>
    </location>
</feature>
<feature type="compositionally biased region" description="Basic and acidic residues" evidence="1">
    <location>
        <begin position="334"/>
        <end position="346"/>
    </location>
</feature>
<dbReference type="Proteomes" id="UP000815677">
    <property type="component" value="Unassembled WGS sequence"/>
</dbReference>
<sequence length="401" mass="43563">MAADDSGEETSECFALDSDSGEECACEEFNDDSEGNCGACGHSRGVHFIPTTKKKPAKGEVDCILDSMLAKGAPSKSAAATKGKGKAKATTSSTSSRRLVAAADKESNKGLKRCPKDEFRVSTFAILPHGTEFDGETGTLVVDPEKNSPLTNADLQSLITQGLAVSDPVNGFCFNRGDYGTLVAQLKEHLPKPLGYLEMIQQPSRAPFYFLTPTTSGFEIIQTARPTGARVSLSTGHASQGWKAHRLVLVSPKPIPRRIIKTWMSSDLSEFQQPSDNEDDKAKDEAELPEIIRPQPKRRLRRVSDDTEEKKRGQKCTKITSTVWSRAGDGDVGNEVKDGDDSEVKDSSSSLADSHPAQPEFLRATSLRPAAKIISPPRASTSRFTSMLENPYDSNKIYNFD</sequence>
<protein>
    <submittedName>
        <fullName evidence="2">Uncharacterized protein</fullName>
    </submittedName>
</protein>
<evidence type="ECO:0000313" key="2">
    <source>
        <dbReference type="EMBL" id="GAT42663.1"/>
    </source>
</evidence>
<feature type="compositionally biased region" description="Polar residues" evidence="1">
    <location>
        <begin position="266"/>
        <end position="275"/>
    </location>
</feature>
<keyword evidence="3" id="KW-1185">Reference proteome</keyword>
<feature type="compositionally biased region" description="Basic and acidic residues" evidence="1">
    <location>
        <begin position="302"/>
        <end position="311"/>
    </location>
</feature>
<evidence type="ECO:0000313" key="3">
    <source>
        <dbReference type="Proteomes" id="UP000815677"/>
    </source>
</evidence>
<name>A0ABQ0KV95_MYCCL</name>
<feature type="compositionally biased region" description="Acidic residues" evidence="1">
    <location>
        <begin position="1"/>
        <end position="11"/>
    </location>
</feature>
<proteinExistence type="predicted"/>
<organism evidence="2 3">
    <name type="scientific">Mycena chlorophos</name>
    <name type="common">Agaric fungus</name>
    <name type="synonym">Agaricus chlorophos</name>
    <dbReference type="NCBI Taxonomy" id="658473"/>
    <lineage>
        <taxon>Eukaryota</taxon>
        <taxon>Fungi</taxon>
        <taxon>Dikarya</taxon>
        <taxon>Basidiomycota</taxon>
        <taxon>Agaricomycotina</taxon>
        <taxon>Agaricomycetes</taxon>
        <taxon>Agaricomycetidae</taxon>
        <taxon>Agaricales</taxon>
        <taxon>Marasmiineae</taxon>
        <taxon>Mycenaceae</taxon>
        <taxon>Mycena</taxon>
    </lineage>
</organism>
<feature type="compositionally biased region" description="Low complexity" evidence="1">
    <location>
        <begin position="74"/>
        <end position="96"/>
    </location>
</feature>